<evidence type="ECO:0000313" key="9">
    <source>
        <dbReference type="EMBL" id="SLM15811.1"/>
    </source>
</evidence>
<feature type="transmembrane region" description="Helical" evidence="7">
    <location>
        <begin position="361"/>
        <end position="387"/>
    </location>
</feature>
<evidence type="ECO:0000256" key="7">
    <source>
        <dbReference type="SAM" id="Phobius"/>
    </source>
</evidence>
<keyword evidence="4 7" id="KW-0812">Transmembrane</keyword>
<proteinExistence type="inferred from homology"/>
<accession>A0A3P3XLX1</accession>
<dbReference type="InterPro" id="IPR003838">
    <property type="entry name" value="ABC3_permease_C"/>
</dbReference>
<evidence type="ECO:0000256" key="1">
    <source>
        <dbReference type="ARBA" id="ARBA00004651"/>
    </source>
</evidence>
<evidence type="ECO:0000259" key="8">
    <source>
        <dbReference type="Pfam" id="PF02687"/>
    </source>
</evidence>
<keyword evidence="5 7" id="KW-1133">Transmembrane helix</keyword>
<reference evidence="9" key="1">
    <citation type="submission" date="2017-02" db="EMBL/GenBank/DDBJ databases">
        <authorList>
            <person name="Regsiter A."/>
            <person name="William W."/>
        </authorList>
    </citation>
    <scope>NUCLEOTIDE SEQUENCE</scope>
    <source>
        <strain evidence="9">Bib</strain>
    </source>
</reference>
<dbReference type="AlphaFoldDB" id="A0A3P3XLX1"/>
<name>A0A3P3XLX1_9SPIR</name>
<sequence length="500" mass="53092">MAVILRMAFRNIREHKSKSLIIGILLALGALILVVGTAFIDASQAGIRSTFSDVYTGDIFISGISSEGPVSLFGVSSPGGLAATPIIPNYEKVLSIVKSTPHIAGHSSLATGFAQLTREDSTPQQANALKSTIQSQDRFLFLFGVDAASYWNLFNQVEIVQGERLQPGQPGLMISESQRQKFSDWLGKPLSIGDTLLIQGFSSAGMRLRELPIVGIFQLKEQGASPEQLAYIDIESLRVMSGMTVGANEPIQLKPEETSMLSTDNADSLFGEDVTVTQGSSTGIDVNAIAAQIAQESAAKPLQADEGAWQFIVAKADSPRNVQRTIAALNASFAKEGIPVVAGDWQKAAGPYGQSIDVVRIVFAAAIIILSIVAIIIIMNTFVISVIERTSEIGTMRAIGAGKGFVRGLFTAEATALALVSSVVGAGLGIAVTSILRALHIEATNQFFLILFGGKYMNPIVSAGNMITAIVVMVVVGFIAHLYPVSLALKIQPVRAMQEE</sequence>
<dbReference type="Pfam" id="PF02687">
    <property type="entry name" value="FtsX"/>
    <property type="match status" value="1"/>
</dbReference>
<keyword evidence="6 7" id="KW-0472">Membrane</keyword>
<feature type="transmembrane region" description="Helical" evidence="7">
    <location>
        <begin position="408"/>
        <end position="436"/>
    </location>
</feature>
<evidence type="ECO:0000256" key="2">
    <source>
        <dbReference type="ARBA" id="ARBA00005236"/>
    </source>
</evidence>
<dbReference type="GO" id="GO:0044874">
    <property type="term" value="P:lipoprotein localization to outer membrane"/>
    <property type="evidence" value="ECO:0007669"/>
    <property type="project" value="TreeGrafter"/>
</dbReference>
<dbReference type="EMBL" id="FWDM01000040">
    <property type="protein sequence ID" value="SLM15811.1"/>
    <property type="molecule type" value="Genomic_DNA"/>
</dbReference>
<dbReference type="PANTHER" id="PTHR30489:SF0">
    <property type="entry name" value="LIPOPROTEIN-RELEASING SYSTEM TRANSMEMBRANE PROTEIN LOLE"/>
    <property type="match status" value="1"/>
</dbReference>
<evidence type="ECO:0000256" key="5">
    <source>
        <dbReference type="ARBA" id="ARBA00022989"/>
    </source>
</evidence>
<feature type="domain" description="ABC3 transporter permease C-terminal" evidence="8">
    <location>
        <begin position="366"/>
        <end position="493"/>
    </location>
</feature>
<dbReference type="PANTHER" id="PTHR30489">
    <property type="entry name" value="LIPOPROTEIN-RELEASING SYSTEM TRANSMEMBRANE PROTEIN LOLE"/>
    <property type="match status" value="1"/>
</dbReference>
<evidence type="ECO:0000256" key="4">
    <source>
        <dbReference type="ARBA" id="ARBA00022692"/>
    </source>
</evidence>
<organism evidence="9">
    <name type="scientific">uncultured spirochete</name>
    <dbReference type="NCBI Taxonomy" id="156406"/>
    <lineage>
        <taxon>Bacteria</taxon>
        <taxon>Pseudomonadati</taxon>
        <taxon>Spirochaetota</taxon>
        <taxon>Spirochaetia</taxon>
        <taxon>Spirochaetales</taxon>
        <taxon>environmental samples</taxon>
    </lineage>
</organism>
<keyword evidence="3" id="KW-1003">Cell membrane</keyword>
<feature type="transmembrane region" description="Helical" evidence="7">
    <location>
        <begin position="456"/>
        <end position="483"/>
    </location>
</feature>
<comment type="similarity">
    <text evidence="2">Belongs to the ABC-4 integral membrane protein family. LolC/E subfamily.</text>
</comment>
<gene>
    <name evidence="9" type="ORF">SPIROBIBN47_80026</name>
</gene>
<dbReference type="GO" id="GO:0098797">
    <property type="term" value="C:plasma membrane protein complex"/>
    <property type="evidence" value="ECO:0007669"/>
    <property type="project" value="TreeGrafter"/>
</dbReference>
<comment type="subcellular location">
    <subcellularLocation>
        <location evidence="1">Cell membrane</location>
        <topology evidence="1">Multi-pass membrane protein</topology>
    </subcellularLocation>
</comment>
<dbReference type="InterPro" id="IPR051447">
    <property type="entry name" value="Lipoprotein-release_system"/>
</dbReference>
<evidence type="ECO:0000256" key="3">
    <source>
        <dbReference type="ARBA" id="ARBA00022475"/>
    </source>
</evidence>
<evidence type="ECO:0000256" key="6">
    <source>
        <dbReference type="ARBA" id="ARBA00023136"/>
    </source>
</evidence>
<feature type="transmembrane region" description="Helical" evidence="7">
    <location>
        <begin position="20"/>
        <end position="40"/>
    </location>
</feature>
<protein>
    <recommendedName>
        <fullName evidence="8">ABC3 transporter permease C-terminal domain-containing protein</fullName>
    </recommendedName>
</protein>